<dbReference type="PANTHER" id="PTHR11060">
    <property type="entry name" value="PROTEIN MEMO1"/>
    <property type="match status" value="1"/>
</dbReference>
<sequence>MPGNDHTYPPCPRARLEGQRRQLDTGKVRGGRQVIASPTPPYLQPRLLLPRASQAPDASAQSRRMLSSLLLQIKQSVSELSRRANGMRTRQASHAGSWYSGLPTRLSSELDKWLALVPDTLGDSKLPIAGARVIIAPHAGYSYSGPCAAWAYKALDLRAAKRVFVLGPSHTYYLQGCALTSFDKYRTPFGDLVVDSEVTTELEETGGFQEIPSYRDVEEHSLEMHLPYLWKRLEQTHGGDTTKFPRIVPILVGDLADPDEKHFGQLLAPYLKDPENAFIISSDFCHWGERFTYRPTYYTDGILRNIDAREERKAGQNQSKKRKSGDQNGNGRRLISNGNADGPSEGDESRTPTPPPPGIIGIQPSPIVTADTPIHEFIKMLDDMAIEAVETGVHSDFYKVVQVTKNSVCGRHPIGVVMAALEVLEKEGLEDGKGKFKFVQYQRSNLVSDVQDFSVSYASAYAIV</sequence>
<dbReference type="Gene3D" id="3.40.830.10">
    <property type="entry name" value="LigB-like"/>
    <property type="match status" value="1"/>
</dbReference>
<name>A0AAE0I7T8_9PEZI</name>
<dbReference type="AlphaFoldDB" id="A0AAE0I7T8"/>
<gene>
    <name evidence="3" type="ORF">B0T19DRAFT_432955</name>
</gene>
<proteinExistence type="inferred from homology"/>
<reference evidence="3" key="1">
    <citation type="journal article" date="2023" name="Mol. Phylogenet. Evol.">
        <title>Genome-scale phylogeny and comparative genomics of the fungal order Sordariales.</title>
        <authorList>
            <person name="Hensen N."/>
            <person name="Bonometti L."/>
            <person name="Westerberg I."/>
            <person name="Brannstrom I.O."/>
            <person name="Guillou S."/>
            <person name="Cros-Aarteil S."/>
            <person name="Calhoun S."/>
            <person name="Haridas S."/>
            <person name="Kuo A."/>
            <person name="Mondo S."/>
            <person name="Pangilinan J."/>
            <person name="Riley R."/>
            <person name="LaButti K."/>
            <person name="Andreopoulos B."/>
            <person name="Lipzen A."/>
            <person name="Chen C."/>
            <person name="Yan M."/>
            <person name="Daum C."/>
            <person name="Ng V."/>
            <person name="Clum A."/>
            <person name="Steindorff A."/>
            <person name="Ohm R.A."/>
            <person name="Martin F."/>
            <person name="Silar P."/>
            <person name="Natvig D.O."/>
            <person name="Lalanne C."/>
            <person name="Gautier V."/>
            <person name="Ament-Velasquez S.L."/>
            <person name="Kruys A."/>
            <person name="Hutchinson M.I."/>
            <person name="Powell A.J."/>
            <person name="Barry K."/>
            <person name="Miller A.N."/>
            <person name="Grigoriev I.V."/>
            <person name="Debuchy R."/>
            <person name="Gladieux P."/>
            <person name="Hiltunen Thoren M."/>
            <person name="Johannesson H."/>
        </authorList>
    </citation>
    <scope>NUCLEOTIDE SEQUENCE</scope>
    <source>
        <strain evidence="3">SMH4131-1</strain>
    </source>
</reference>
<protein>
    <submittedName>
        <fullName evidence="3">Memo-like protein-domain-containing protein</fullName>
    </submittedName>
</protein>
<dbReference type="EMBL" id="JAUEPO010000006">
    <property type="protein sequence ID" value="KAK3319737.1"/>
    <property type="molecule type" value="Genomic_DNA"/>
</dbReference>
<feature type="compositionally biased region" description="Basic and acidic residues" evidence="2">
    <location>
        <begin position="14"/>
        <end position="27"/>
    </location>
</feature>
<feature type="region of interest" description="Disordered" evidence="2">
    <location>
        <begin position="1"/>
        <end position="47"/>
    </location>
</feature>
<organism evidence="3 4">
    <name type="scientific">Cercophora scortea</name>
    <dbReference type="NCBI Taxonomy" id="314031"/>
    <lineage>
        <taxon>Eukaryota</taxon>
        <taxon>Fungi</taxon>
        <taxon>Dikarya</taxon>
        <taxon>Ascomycota</taxon>
        <taxon>Pezizomycotina</taxon>
        <taxon>Sordariomycetes</taxon>
        <taxon>Sordariomycetidae</taxon>
        <taxon>Sordariales</taxon>
        <taxon>Lasiosphaeriaceae</taxon>
        <taxon>Cercophora</taxon>
    </lineage>
</organism>
<comment type="similarity">
    <text evidence="1">Belongs to the MEMO1 family.</text>
</comment>
<evidence type="ECO:0000256" key="2">
    <source>
        <dbReference type="SAM" id="MobiDB-lite"/>
    </source>
</evidence>
<dbReference type="Pfam" id="PF01875">
    <property type="entry name" value="Memo"/>
    <property type="match status" value="1"/>
</dbReference>
<evidence type="ECO:0000256" key="1">
    <source>
        <dbReference type="ARBA" id="ARBA00006315"/>
    </source>
</evidence>
<accession>A0AAE0I7T8</accession>
<evidence type="ECO:0000313" key="3">
    <source>
        <dbReference type="EMBL" id="KAK3319737.1"/>
    </source>
</evidence>
<reference evidence="3" key="2">
    <citation type="submission" date="2023-06" db="EMBL/GenBank/DDBJ databases">
        <authorList>
            <consortium name="Lawrence Berkeley National Laboratory"/>
            <person name="Haridas S."/>
            <person name="Hensen N."/>
            <person name="Bonometti L."/>
            <person name="Westerberg I."/>
            <person name="Brannstrom I.O."/>
            <person name="Guillou S."/>
            <person name="Cros-Aarteil S."/>
            <person name="Calhoun S."/>
            <person name="Kuo A."/>
            <person name="Mondo S."/>
            <person name="Pangilinan J."/>
            <person name="Riley R."/>
            <person name="Labutti K."/>
            <person name="Andreopoulos B."/>
            <person name="Lipzen A."/>
            <person name="Chen C."/>
            <person name="Yanf M."/>
            <person name="Daum C."/>
            <person name="Ng V."/>
            <person name="Clum A."/>
            <person name="Steindorff A."/>
            <person name="Ohm R."/>
            <person name="Martin F."/>
            <person name="Silar P."/>
            <person name="Natvig D."/>
            <person name="Lalanne C."/>
            <person name="Gautier V."/>
            <person name="Ament-Velasquez S.L."/>
            <person name="Kruys A."/>
            <person name="Hutchinson M.I."/>
            <person name="Powell A.J."/>
            <person name="Barry K."/>
            <person name="Miller A.N."/>
            <person name="Grigoriev I.V."/>
            <person name="Debuchy R."/>
            <person name="Gladieux P."/>
            <person name="Thoren M.H."/>
            <person name="Johannesson H."/>
        </authorList>
    </citation>
    <scope>NUCLEOTIDE SEQUENCE</scope>
    <source>
        <strain evidence="3">SMH4131-1</strain>
    </source>
</reference>
<dbReference type="CDD" id="cd07361">
    <property type="entry name" value="MEMO_like"/>
    <property type="match status" value="1"/>
</dbReference>
<dbReference type="Proteomes" id="UP001286456">
    <property type="component" value="Unassembled WGS sequence"/>
</dbReference>
<comment type="caution">
    <text evidence="3">The sequence shown here is derived from an EMBL/GenBank/DDBJ whole genome shotgun (WGS) entry which is preliminary data.</text>
</comment>
<evidence type="ECO:0000313" key="4">
    <source>
        <dbReference type="Proteomes" id="UP001286456"/>
    </source>
</evidence>
<dbReference type="InterPro" id="IPR002737">
    <property type="entry name" value="MEMO1_fam"/>
</dbReference>
<feature type="region of interest" description="Disordered" evidence="2">
    <location>
        <begin position="310"/>
        <end position="366"/>
    </location>
</feature>
<dbReference type="HAMAP" id="MF_00055">
    <property type="entry name" value="MEMO1"/>
    <property type="match status" value="1"/>
</dbReference>
<dbReference type="NCBIfam" id="TIGR04336">
    <property type="entry name" value="AmmeMemoSam_B"/>
    <property type="match status" value="1"/>
</dbReference>
<keyword evidence="4" id="KW-1185">Reference proteome</keyword>
<dbReference type="PANTHER" id="PTHR11060:SF0">
    <property type="entry name" value="PROTEIN MEMO1"/>
    <property type="match status" value="1"/>
</dbReference>